<evidence type="ECO:0000256" key="4">
    <source>
        <dbReference type="ARBA" id="ARBA00022617"/>
    </source>
</evidence>
<dbReference type="Gene3D" id="1.10.630.10">
    <property type="entry name" value="Cytochrome P450"/>
    <property type="match status" value="1"/>
</dbReference>
<dbReference type="PANTHER" id="PTHR46300:SF12">
    <property type="entry name" value="P450, PUTATIVE (EUROFUNG)-RELATED"/>
    <property type="match status" value="1"/>
</dbReference>
<comment type="cofactor">
    <cofactor evidence="1">
        <name>heme</name>
        <dbReference type="ChEBI" id="CHEBI:30413"/>
    </cofactor>
</comment>
<evidence type="ECO:0000256" key="7">
    <source>
        <dbReference type="ARBA" id="ARBA00023004"/>
    </source>
</evidence>
<evidence type="ECO:0000256" key="5">
    <source>
        <dbReference type="ARBA" id="ARBA00022723"/>
    </source>
</evidence>
<dbReference type="GO" id="GO:0016705">
    <property type="term" value="F:oxidoreductase activity, acting on paired donors, with incorporation or reduction of molecular oxygen"/>
    <property type="evidence" value="ECO:0007669"/>
    <property type="project" value="InterPro"/>
</dbReference>
<keyword evidence="6" id="KW-0560">Oxidoreductase</keyword>
<evidence type="ECO:0000256" key="6">
    <source>
        <dbReference type="ARBA" id="ARBA00023002"/>
    </source>
</evidence>
<dbReference type="InterPro" id="IPR036396">
    <property type="entry name" value="Cyt_P450_sf"/>
</dbReference>
<dbReference type="PRINTS" id="PR00463">
    <property type="entry name" value="EP450I"/>
</dbReference>
<dbReference type="KEGG" id="adl:AURDEDRAFT_170078"/>
<dbReference type="Pfam" id="PF00067">
    <property type="entry name" value="p450"/>
    <property type="match status" value="1"/>
</dbReference>
<dbReference type="AlphaFoldDB" id="J0WWU1"/>
<dbReference type="InterPro" id="IPR002401">
    <property type="entry name" value="Cyt_P450_E_grp-I"/>
</dbReference>
<dbReference type="InterPro" id="IPR050364">
    <property type="entry name" value="Cytochrome_P450_fung"/>
</dbReference>
<keyword evidence="10" id="KW-1185">Reference proteome</keyword>
<keyword evidence="4" id="KW-0349">Heme</keyword>
<evidence type="ECO:0000256" key="8">
    <source>
        <dbReference type="ARBA" id="ARBA00023033"/>
    </source>
</evidence>
<comment type="similarity">
    <text evidence="3">Belongs to the cytochrome P450 family.</text>
</comment>
<organism evidence="9 10">
    <name type="scientific">Auricularia subglabra (strain TFB-10046 / SS5)</name>
    <name type="common">White-rot fungus</name>
    <name type="synonym">Auricularia delicata (strain TFB10046)</name>
    <dbReference type="NCBI Taxonomy" id="717982"/>
    <lineage>
        <taxon>Eukaryota</taxon>
        <taxon>Fungi</taxon>
        <taxon>Dikarya</taxon>
        <taxon>Basidiomycota</taxon>
        <taxon>Agaricomycotina</taxon>
        <taxon>Agaricomycetes</taxon>
        <taxon>Auriculariales</taxon>
        <taxon>Auriculariaceae</taxon>
        <taxon>Auricularia</taxon>
    </lineage>
</organism>
<dbReference type="Proteomes" id="UP000006514">
    <property type="component" value="Unassembled WGS sequence"/>
</dbReference>
<dbReference type="EMBL" id="JH687798">
    <property type="protein sequence ID" value="EJD40887.1"/>
    <property type="molecule type" value="Genomic_DNA"/>
</dbReference>
<dbReference type="FunCoup" id="J0WWU1">
    <property type="interactions" value="70"/>
</dbReference>
<reference evidence="10" key="1">
    <citation type="journal article" date="2012" name="Science">
        <title>The Paleozoic origin of enzymatic lignin decomposition reconstructed from 31 fungal genomes.</title>
        <authorList>
            <person name="Floudas D."/>
            <person name="Binder M."/>
            <person name="Riley R."/>
            <person name="Barry K."/>
            <person name="Blanchette R.A."/>
            <person name="Henrissat B."/>
            <person name="Martinez A.T."/>
            <person name="Otillar R."/>
            <person name="Spatafora J.W."/>
            <person name="Yadav J.S."/>
            <person name="Aerts A."/>
            <person name="Benoit I."/>
            <person name="Boyd A."/>
            <person name="Carlson A."/>
            <person name="Copeland A."/>
            <person name="Coutinho P.M."/>
            <person name="de Vries R.P."/>
            <person name="Ferreira P."/>
            <person name="Findley K."/>
            <person name="Foster B."/>
            <person name="Gaskell J."/>
            <person name="Glotzer D."/>
            <person name="Gorecki P."/>
            <person name="Heitman J."/>
            <person name="Hesse C."/>
            <person name="Hori C."/>
            <person name="Igarashi K."/>
            <person name="Jurgens J.A."/>
            <person name="Kallen N."/>
            <person name="Kersten P."/>
            <person name="Kohler A."/>
            <person name="Kuees U."/>
            <person name="Kumar T.K.A."/>
            <person name="Kuo A."/>
            <person name="LaButti K."/>
            <person name="Larrondo L.F."/>
            <person name="Lindquist E."/>
            <person name="Ling A."/>
            <person name="Lombard V."/>
            <person name="Lucas S."/>
            <person name="Lundell T."/>
            <person name="Martin R."/>
            <person name="McLaughlin D.J."/>
            <person name="Morgenstern I."/>
            <person name="Morin E."/>
            <person name="Murat C."/>
            <person name="Nagy L.G."/>
            <person name="Nolan M."/>
            <person name="Ohm R.A."/>
            <person name="Patyshakuliyeva A."/>
            <person name="Rokas A."/>
            <person name="Ruiz-Duenas F.J."/>
            <person name="Sabat G."/>
            <person name="Salamov A."/>
            <person name="Samejima M."/>
            <person name="Schmutz J."/>
            <person name="Slot J.C."/>
            <person name="St John F."/>
            <person name="Stenlid J."/>
            <person name="Sun H."/>
            <person name="Sun S."/>
            <person name="Syed K."/>
            <person name="Tsang A."/>
            <person name="Wiebenga A."/>
            <person name="Young D."/>
            <person name="Pisabarro A."/>
            <person name="Eastwood D.C."/>
            <person name="Martin F."/>
            <person name="Cullen D."/>
            <person name="Grigoriev I.V."/>
            <person name="Hibbett D.S."/>
        </authorList>
    </citation>
    <scope>NUCLEOTIDE SEQUENCE [LARGE SCALE GENOMIC DNA]</scope>
    <source>
        <strain evidence="10">TFB10046</strain>
    </source>
</reference>
<dbReference type="GO" id="GO:0020037">
    <property type="term" value="F:heme binding"/>
    <property type="evidence" value="ECO:0007669"/>
    <property type="project" value="InterPro"/>
</dbReference>
<keyword evidence="7" id="KW-0408">Iron</keyword>
<evidence type="ECO:0000256" key="1">
    <source>
        <dbReference type="ARBA" id="ARBA00001971"/>
    </source>
</evidence>
<dbReference type="GO" id="GO:0004497">
    <property type="term" value="F:monooxygenase activity"/>
    <property type="evidence" value="ECO:0007669"/>
    <property type="project" value="UniProtKB-KW"/>
</dbReference>
<gene>
    <name evidence="9" type="ORF">AURDEDRAFT_170078</name>
</gene>
<evidence type="ECO:0000313" key="9">
    <source>
        <dbReference type="EMBL" id="EJD40887.1"/>
    </source>
</evidence>
<keyword evidence="8" id="KW-0503">Monooxygenase</keyword>
<dbReference type="OrthoDB" id="2789670at2759"/>
<proteinExistence type="inferred from homology"/>
<dbReference type="eggNOG" id="KOG0156">
    <property type="taxonomic scope" value="Eukaryota"/>
</dbReference>
<evidence type="ECO:0000256" key="2">
    <source>
        <dbReference type="ARBA" id="ARBA00005179"/>
    </source>
</evidence>
<name>J0WWU1_AURST</name>
<dbReference type="CDD" id="cd11065">
    <property type="entry name" value="CYP64-like"/>
    <property type="match status" value="1"/>
</dbReference>
<dbReference type="SUPFAM" id="SSF48264">
    <property type="entry name" value="Cytochrome P450"/>
    <property type="match status" value="1"/>
</dbReference>
<evidence type="ECO:0000313" key="10">
    <source>
        <dbReference type="Proteomes" id="UP000006514"/>
    </source>
</evidence>
<dbReference type="InParanoid" id="J0WWU1"/>
<comment type="pathway">
    <text evidence="2">Secondary metabolite biosynthesis.</text>
</comment>
<dbReference type="GO" id="GO:0005506">
    <property type="term" value="F:iron ion binding"/>
    <property type="evidence" value="ECO:0007669"/>
    <property type="project" value="InterPro"/>
</dbReference>
<dbReference type="InterPro" id="IPR001128">
    <property type="entry name" value="Cyt_P450"/>
</dbReference>
<accession>J0WWU1</accession>
<sequence length="429" mass="48052">MITLQPSDVFALLSAFGLYAFLRATSRRAKPYPPGPRPHWLLGNISDIPTTREAETYAEMAKTYGPLLHLQVFNKHLLIINDLSVADDLLSQRGSIYSDRPQFTMLGELMGWEWAPTLMPYGPRWRLHRRAFQSHLGQGTLSSHLQALQYRANVKLLVGLVHSPEEFMQHTHCAAAAGLLMMSYGIDIDKDSDYLTLCDAGVQSMVEAGVPGTYAVDWIGWLKYIPAWVPGAHFKRKARDWRRLSESMLLKPFEHAQAALLAGNPTSSWVADQLSSPNNTPLDENIVKASGVDTVMSYVNAAILALVLNPAAQERAYREILSVVGSDRLPFPEDRIALPFVEAFLLEVYRFYPPVPLGIPHCLMEDDMYNGCTIPKGTTVLGNIWAMLHDERAYEDPLQFNPDRFLSENGRLNPNAVDPRTAAFGFGRR</sequence>
<evidence type="ECO:0000256" key="3">
    <source>
        <dbReference type="ARBA" id="ARBA00010617"/>
    </source>
</evidence>
<keyword evidence="5" id="KW-0479">Metal-binding</keyword>
<dbReference type="PANTHER" id="PTHR46300">
    <property type="entry name" value="P450, PUTATIVE (EUROFUNG)-RELATED-RELATED"/>
    <property type="match status" value="1"/>
</dbReference>
<protein>
    <submittedName>
        <fullName evidence="9">Cytochrome P450</fullName>
    </submittedName>
</protein>